<keyword evidence="3" id="KW-1185">Reference proteome</keyword>
<proteinExistence type="predicted"/>
<dbReference type="AlphaFoldDB" id="A0A1G9IES0"/>
<name>A0A1G9IES0_9FIRM</name>
<protein>
    <submittedName>
        <fullName evidence="2">LexA DNA binding domain-containing protein</fullName>
    </submittedName>
</protein>
<dbReference type="EMBL" id="FNFP01000011">
    <property type="protein sequence ID" value="SDL23344.1"/>
    <property type="molecule type" value="Genomic_DNA"/>
</dbReference>
<evidence type="ECO:0000259" key="1">
    <source>
        <dbReference type="Pfam" id="PF01726"/>
    </source>
</evidence>
<organism evidence="2 3">
    <name type="scientific">Natronincola ferrireducens</name>
    <dbReference type="NCBI Taxonomy" id="393762"/>
    <lineage>
        <taxon>Bacteria</taxon>
        <taxon>Bacillati</taxon>
        <taxon>Bacillota</taxon>
        <taxon>Clostridia</taxon>
        <taxon>Peptostreptococcales</taxon>
        <taxon>Natronincolaceae</taxon>
        <taxon>Natronincola</taxon>
    </lineage>
</organism>
<dbReference type="InterPro" id="IPR006199">
    <property type="entry name" value="LexA_DNA-bd_dom"/>
</dbReference>
<gene>
    <name evidence="2" type="ORF">SAMN05660472_02840</name>
</gene>
<dbReference type="InterPro" id="IPR036390">
    <property type="entry name" value="WH_DNA-bd_sf"/>
</dbReference>
<dbReference type="GO" id="GO:0004252">
    <property type="term" value="F:serine-type endopeptidase activity"/>
    <property type="evidence" value="ECO:0007669"/>
    <property type="project" value="InterPro"/>
</dbReference>
<dbReference type="InterPro" id="IPR036388">
    <property type="entry name" value="WH-like_DNA-bd_sf"/>
</dbReference>
<sequence length="81" mass="9340">MKDKKMEILVSIKNYIEKRGYSPTVREIGKLVGLRSTSTVQGYLIEMEIWGIIERQRTLPRALRITEKGKEIIKAYEVVSG</sequence>
<dbReference type="SUPFAM" id="SSF46785">
    <property type="entry name" value="Winged helix' DNA-binding domain"/>
    <property type="match status" value="1"/>
</dbReference>
<dbReference type="Gene3D" id="1.10.10.10">
    <property type="entry name" value="Winged helix-like DNA-binding domain superfamily/Winged helix DNA-binding domain"/>
    <property type="match status" value="1"/>
</dbReference>
<evidence type="ECO:0000313" key="3">
    <source>
        <dbReference type="Proteomes" id="UP000198718"/>
    </source>
</evidence>
<evidence type="ECO:0000313" key="2">
    <source>
        <dbReference type="EMBL" id="SDL23344.1"/>
    </source>
</evidence>
<dbReference type="Pfam" id="PF01726">
    <property type="entry name" value="LexA_DNA_bind"/>
    <property type="match status" value="1"/>
</dbReference>
<dbReference type="GO" id="GO:0006508">
    <property type="term" value="P:proteolysis"/>
    <property type="evidence" value="ECO:0007669"/>
    <property type="project" value="InterPro"/>
</dbReference>
<dbReference type="RefSeq" id="WP_090554792.1">
    <property type="nucleotide sequence ID" value="NZ_FNFP01000011.1"/>
</dbReference>
<dbReference type="STRING" id="393762.SAMN05660472_02840"/>
<feature type="domain" description="LexA repressor DNA-binding" evidence="1">
    <location>
        <begin position="5"/>
        <end position="62"/>
    </location>
</feature>
<accession>A0A1G9IES0</accession>
<reference evidence="2 3" key="1">
    <citation type="submission" date="2016-10" db="EMBL/GenBank/DDBJ databases">
        <authorList>
            <person name="de Groot N.N."/>
        </authorList>
    </citation>
    <scope>NUCLEOTIDE SEQUENCE [LARGE SCALE GENOMIC DNA]</scope>
    <source>
        <strain evidence="2 3">DSM 18346</strain>
    </source>
</reference>
<dbReference type="OrthoDB" id="2187688at2"/>
<dbReference type="Proteomes" id="UP000198718">
    <property type="component" value="Unassembled WGS sequence"/>
</dbReference>